<organism evidence="2 3">
    <name type="scientific">Colletotrichum orbiculare (strain 104-T / ATCC 96160 / CBS 514.97 / LARS 414 / MAFF 240422)</name>
    <name type="common">Cucumber anthracnose fungus</name>
    <name type="synonym">Colletotrichum lagenarium</name>
    <dbReference type="NCBI Taxonomy" id="1213857"/>
    <lineage>
        <taxon>Eukaryota</taxon>
        <taxon>Fungi</taxon>
        <taxon>Dikarya</taxon>
        <taxon>Ascomycota</taxon>
        <taxon>Pezizomycotina</taxon>
        <taxon>Sordariomycetes</taxon>
        <taxon>Hypocreomycetidae</taxon>
        <taxon>Glomerellales</taxon>
        <taxon>Glomerellaceae</taxon>
        <taxon>Colletotrichum</taxon>
        <taxon>Colletotrichum orbiculare species complex</taxon>
    </lineage>
</organism>
<gene>
    <name evidence="2" type="ORF">Cob_v003980</name>
</gene>
<evidence type="ECO:0000313" key="2">
    <source>
        <dbReference type="EMBL" id="TDZ23057.1"/>
    </source>
</evidence>
<dbReference type="EMBL" id="AMCV02000007">
    <property type="protein sequence ID" value="TDZ23057.1"/>
    <property type="molecule type" value="Genomic_DNA"/>
</dbReference>
<dbReference type="AlphaFoldDB" id="A0A484G0T7"/>
<evidence type="ECO:0000256" key="1">
    <source>
        <dbReference type="SAM" id="MobiDB-lite"/>
    </source>
</evidence>
<feature type="region of interest" description="Disordered" evidence="1">
    <location>
        <begin position="39"/>
        <end position="69"/>
    </location>
</feature>
<accession>A0A484G0T7</accession>
<keyword evidence="3" id="KW-1185">Reference proteome</keyword>
<reference evidence="3" key="2">
    <citation type="journal article" date="2019" name="Mol. Plant Microbe Interact.">
        <title>Genome sequence resources for four phytopathogenic fungi from the Colletotrichum orbiculare species complex.</title>
        <authorList>
            <person name="Gan P."/>
            <person name="Tsushima A."/>
            <person name="Narusaka M."/>
            <person name="Narusaka Y."/>
            <person name="Takano Y."/>
            <person name="Kubo Y."/>
            <person name="Shirasu K."/>
        </authorList>
    </citation>
    <scope>GENOME REANNOTATION</scope>
    <source>
        <strain evidence="3">104-T / ATCC 96160 / CBS 514.97 / LARS 414 / MAFF 240422</strain>
    </source>
</reference>
<evidence type="ECO:0000313" key="3">
    <source>
        <dbReference type="Proteomes" id="UP000014480"/>
    </source>
</evidence>
<name>A0A484G0T7_COLOR</name>
<feature type="compositionally biased region" description="Low complexity" evidence="1">
    <location>
        <begin position="59"/>
        <end position="69"/>
    </location>
</feature>
<dbReference type="Proteomes" id="UP000014480">
    <property type="component" value="Unassembled WGS sequence"/>
</dbReference>
<sequence length="69" mass="8315">MERHKEIKVDEHPFGRSQLRLPQWTQISGVVEKAVRELWTRPSQSRTRPATEKTYTKTQQQQQQQQQQQ</sequence>
<comment type="caution">
    <text evidence="2">The sequence shown here is derived from an EMBL/GenBank/DDBJ whole genome shotgun (WGS) entry which is preliminary data.</text>
</comment>
<reference evidence="3" key="1">
    <citation type="journal article" date="2013" name="New Phytol.">
        <title>Comparative genomic and transcriptomic analyses reveal the hemibiotrophic stage shift of Colletotrichum fungi.</title>
        <authorList>
            <person name="Gan P."/>
            <person name="Ikeda K."/>
            <person name="Irieda H."/>
            <person name="Narusaka M."/>
            <person name="O'Connell R.J."/>
            <person name="Narusaka Y."/>
            <person name="Takano Y."/>
            <person name="Kubo Y."/>
            <person name="Shirasu K."/>
        </authorList>
    </citation>
    <scope>NUCLEOTIDE SEQUENCE [LARGE SCALE GENOMIC DNA]</scope>
    <source>
        <strain evidence="3">104-T / ATCC 96160 / CBS 514.97 / LARS 414 / MAFF 240422</strain>
    </source>
</reference>
<proteinExistence type="predicted"/>
<protein>
    <submittedName>
        <fullName evidence="2">Uncharacterized protein</fullName>
    </submittedName>
</protein>